<dbReference type="EMBL" id="MFNF01000001">
    <property type="protein sequence ID" value="OGH04984.1"/>
    <property type="molecule type" value="Genomic_DNA"/>
</dbReference>
<comment type="caution">
    <text evidence="9">The sequence shown here is derived from an EMBL/GenBank/DDBJ whole genome shotgun (WGS) entry which is preliminary data.</text>
</comment>
<dbReference type="Gene3D" id="3.40.605.10">
    <property type="entry name" value="Aldehyde Dehydrogenase, Chain A, domain 1"/>
    <property type="match status" value="1"/>
</dbReference>
<dbReference type="PIRSF" id="PIRSF036492">
    <property type="entry name" value="ALDH"/>
    <property type="match status" value="1"/>
</dbReference>
<evidence type="ECO:0000313" key="9">
    <source>
        <dbReference type="EMBL" id="OGH04984.1"/>
    </source>
</evidence>
<protein>
    <recommendedName>
        <fullName evidence="4">Aldehyde dehydrogenase</fullName>
    </recommendedName>
</protein>
<dbReference type="PANTHER" id="PTHR43570">
    <property type="entry name" value="ALDEHYDE DEHYDROGENASE"/>
    <property type="match status" value="1"/>
</dbReference>
<feature type="domain" description="Aldehyde dehydrogenase" evidence="8">
    <location>
        <begin position="96"/>
        <end position="434"/>
    </location>
</feature>
<evidence type="ECO:0000256" key="5">
    <source>
        <dbReference type="PIRSR" id="PIRSR036492-1"/>
    </source>
</evidence>
<organism evidence="9 10">
    <name type="scientific">Candidatus Lambdaproteobacteria bacterium RIFOXYD2_FULL_56_26</name>
    <dbReference type="NCBI Taxonomy" id="1817773"/>
    <lineage>
        <taxon>Bacteria</taxon>
        <taxon>Pseudomonadati</taxon>
        <taxon>Pseudomonadota</taxon>
        <taxon>Candidatus Lambdaproteobacteria</taxon>
    </lineage>
</organism>
<comment type="similarity">
    <text evidence="1 4 7">Belongs to the aldehyde dehydrogenase family.</text>
</comment>
<dbReference type="GO" id="GO:0004029">
    <property type="term" value="F:aldehyde dehydrogenase (NAD+) activity"/>
    <property type="evidence" value="ECO:0007669"/>
    <property type="project" value="TreeGrafter"/>
</dbReference>
<evidence type="ECO:0000256" key="4">
    <source>
        <dbReference type="PIRNR" id="PIRNR036492"/>
    </source>
</evidence>
<dbReference type="SUPFAM" id="SSF53720">
    <property type="entry name" value="ALDH-like"/>
    <property type="match status" value="1"/>
</dbReference>
<dbReference type="GO" id="GO:0005737">
    <property type="term" value="C:cytoplasm"/>
    <property type="evidence" value="ECO:0007669"/>
    <property type="project" value="TreeGrafter"/>
</dbReference>
<evidence type="ECO:0000256" key="3">
    <source>
        <dbReference type="ARBA" id="ARBA00023027"/>
    </source>
</evidence>
<feature type="active site" evidence="5 6">
    <location>
        <position position="211"/>
    </location>
</feature>
<keyword evidence="2 4" id="KW-0560">Oxidoreductase</keyword>
<dbReference type="InterPro" id="IPR016163">
    <property type="entry name" value="Ald_DH_C"/>
</dbReference>
<dbReference type="PANTHER" id="PTHR43570:SF20">
    <property type="entry name" value="ALDEHYDE DEHYDROGENASE ALDX-RELATED"/>
    <property type="match status" value="1"/>
</dbReference>
<dbReference type="InterPro" id="IPR016161">
    <property type="entry name" value="Ald_DH/histidinol_DH"/>
</dbReference>
<dbReference type="Pfam" id="PF00171">
    <property type="entry name" value="Aldedh"/>
    <property type="match status" value="1"/>
</dbReference>
<dbReference type="InterPro" id="IPR015590">
    <property type="entry name" value="Aldehyde_DH_dom"/>
</dbReference>
<dbReference type="InterPro" id="IPR016162">
    <property type="entry name" value="Ald_DH_N"/>
</dbReference>
<evidence type="ECO:0000256" key="7">
    <source>
        <dbReference type="RuleBase" id="RU003345"/>
    </source>
</evidence>
<keyword evidence="3" id="KW-0520">NAD</keyword>
<dbReference type="GO" id="GO:0006081">
    <property type="term" value="P:aldehyde metabolic process"/>
    <property type="evidence" value="ECO:0007669"/>
    <property type="project" value="InterPro"/>
</dbReference>
<gene>
    <name evidence="9" type="ORF">A2557_08405</name>
</gene>
<feature type="active site" evidence="5">
    <location>
        <position position="245"/>
    </location>
</feature>
<reference evidence="9 10" key="1">
    <citation type="journal article" date="2016" name="Nat. Commun.">
        <title>Thousands of microbial genomes shed light on interconnected biogeochemical processes in an aquifer system.</title>
        <authorList>
            <person name="Anantharaman K."/>
            <person name="Brown C.T."/>
            <person name="Hug L.A."/>
            <person name="Sharon I."/>
            <person name="Castelle C.J."/>
            <person name="Probst A.J."/>
            <person name="Thomas B.C."/>
            <person name="Singh A."/>
            <person name="Wilkins M.J."/>
            <person name="Karaoz U."/>
            <person name="Brodie E.L."/>
            <person name="Williams K.H."/>
            <person name="Hubbard S.S."/>
            <person name="Banfield J.F."/>
        </authorList>
    </citation>
    <scope>NUCLEOTIDE SEQUENCE [LARGE SCALE GENOMIC DNA]</scope>
</reference>
<dbReference type="Proteomes" id="UP000177583">
    <property type="component" value="Unassembled WGS sequence"/>
</dbReference>
<accession>A0A1F6H3S3</accession>
<evidence type="ECO:0000259" key="8">
    <source>
        <dbReference type="Pfam" id="PF00171"/>
    </source>
</evidence>
<dbReference type="PROSITE" id="PS00070">
    <property type="entry name" value="ALDEHYDE_DEHYDR_CYS"/>
    <property type="match status" value="1"/>
</dbReference>
<evidence type="ECO:0000256" key="2">
    <source>
        <dbReference type="ARBA" id="ARBA00023002"/>
    </source>
</evidence>
<evidence type="ECO:0000313" key="10">
    <source>
        <dbReference type="Proteomes" id="UP000177583"/>
    </source>
</evidence>
<dbReference type="PROSITE" id="PS00687">
    <property type="entry name" value="ALDEHYDE_DEHYDR_GLU"/>
    <property type="match status" value="1"/>
</dbReference>
<dbReference type="InterPro" id="IPR016160">
    <property type="entry name" value="Ald_DH_CS_CYS"/>
</dbReference>
<evidence type="ECO:0000256" key="1">
    <source>
        <dbReference type="ARBA" id="ARBA00009986"/>
    </source>
</evidence>
<sequence>MQPWVSLFKDQRSAFAQEPYPSAKVRLDRLDRLGALVLGHQGQIEEALSADFSYRCKVETKLAETFVSLEGIKYSKKNLKAWMAPVPRAVSRWFFPSKAEIFYQPKGVVGVIAPWNYPLYLSVGPLTAALAAGNRAMVKLPEGTPLFSALFAKLLGERFDPTEVAPVLGGPEVGAAFSAMPWDHLLFTGSTAVGRAVMAAAAPHLTPLTLELGGKSPAILAPSADPAKAAVKILAAKALNAGQTCIAPDYVLLPQKQLEPFLAALAQAAQTQVGSLEPDRDYSSLVNLKHYQRLERLHQEALAAGAKEVKLLPGPVFLPPKRRIAPVVLLNPPWDSGVMQEEIFGPLLPVLTYQNFGEALEWVNAGPRPLALYLFGPKKTELEATLKGTHSGGVAVNQCLLQVAQDDLPFGGVGPSGMGRYHGPEGFVTFSNPKGVYRQSWLDAGALVRPPYNQRTHWMLRWMIGK</sequence>
<dbReference type="CDD" id="cd07133">
    <property type="entry name" value="ALDH_CALDH_CalB"/>
    <property type="match status" value="1"/>
</dbReference>
<name>A0A1F6H3S3_9PROT</name>
<dbReference type="Gene3D" id="3.40.309.10">
    <property type="entry name" value="Aldehyde Dehydrogenase, Chain A, domain 2"/>
    <property type="match status" value="1"/>
</dbReference>
<proteinExistence type="inferred from homology"/>
<dbReference type="AlphaFoldDB" id="A0A1F6H3S3"/>
<dbReference type="InterPro" id="IPR029510">
    <property type="entry name" value="Ald_DH_CS_GLU"/>
</dbReference>
<dbReference type="InterPro" id="IPR012394">
    <property type="entry name" value="Aldehyde_DH_NAD(P)"/>
</dbReference>
<evidence type="ECO:0000256" key="6">
    <source>
        <dbReference type="PROSITE-ProRule" id="PRU10007"/>
    </source>
</evidence>